<sequence length="574" mass="64956">MVTIYDPLPLHRFDTRGLPEGYDPHMLYEYRFQKLKDNPASALEWFLYKYIPNGLIKSFAFAIDPTGPFKVAPGVITNENRTKYRAVASVLQLRRVRYQRHVTAFASGVNYSGIGGCTAPYTIPTGFRDDYSQGLVNQVPLPDILRDTSSRTRLMGSKQGTLTMFKGFVNSPSRTVADLHSNNSEFYSTPGPFDSCIAAGGSSTYKDGGSDNRYSIIDGAGATLSLNTYNSLREHEIAYNVGLSQANIISLLKGWSPFNRDYTLFRNLAELRDIPKSIASLTRSVQDLRSLYVSLAKSPSTRKIVFDLKAVAKDIPNEYLSYHFGWKQTYKDVVDLLNAPYKLSKRLNFLIARSGKPTTFRSKREFVSGESGVSGFDYEYLRDEYPPPSGADYSSRISRESELRLVINATFDFPPISSVRFRNDLWIKRLGIEPRVTDVYNLVPWTWLVDYFTGLGNYVELIDNINHDPSLINWGVITCVSKGKLTTDFQSNSNRSYYHYVNNVKTEDTFNRVANRHTSIYDYVCETRRDVATILDVKTTSEPSSLTTYQKSIIGALLAQRLDHSRKGTFRPTS</sequence>
<reference evidence="1" key="1">
    <citation type="submission" date="2019-05" db="EMBL/GenBank/DDBJ databases">
        <title>Metatranscriptomic reconstruction reveals RNA viruses with the potential to shape carbon cycling in soil.</title>
        <authorList>
            <person name="Starr E.P."/>
            <person name="Nuccio E."/>
            <person name="Pett-Ridge J."/>
            <person name="Banfield J.F."/>
            <person name="Firestone M.K."/>
        </authorList>
    </citation>
    <scope>NUCLEOTIDE SEQUENCE</scope>
    <source>
        <strain evidence="1">H3_Bulk_42_scaffold_191</strain>
    </source>
</reference>
<evidence type="ECO:0000313" key="1">
    <source>
        <dbReference type="EMBL" id="QDH86567.1"/>
    </source>
</evidence>
<accession>A0A514CYW9</accession>
<dbReference type="EMBL" id="MN032764">
    <property type="protein sequence ID" value="QDH86567.1"/>
    <property type="molecule type" value="Genomic_RNA"/>
</dbReference>
<protein>
    <submittedName>
        <fullName evidence="1">Uncharacterized protein</fullName>
    </submittedName>
</protein>
<proteinExistence type="predicted"/>
<gene>
    <name evidence="1" type="ORF">H3Bulk42191_000001</name>
</gene>
<name>A0A514CYW9_9VIRU</name>
<organism evidence="1">
    <name type="scientific">Leviviridae sp</name>
    <dbReference type="NCBI Taxonomy" id="2027243"/>
    <lineage>
        <taxon>Viruses</taxon>
        <taxon>Riboviria</taxon>
        <taxon>Orthornavirae</taxon>
        <taxon>Lenarviricota</taxon>
        <taxon>Leviviricetes</taxon>
        <taxon>Norzivirales</taxon>
        <taxon>Fiersviridae</taxon>
    </lineage>
</organism>